<protein>
    <submittedName>
        <fullName evidence="12">Putative ATP-binding cassette transporter</fullName>
    </submittedName>
</protein>
<evidence type="ECO:0000313" key="13">
    <source>
        <dbReference type="Proteomes" id="UP000562395"/>
    </source>
</evidence>
<dbReference type="SMART" id="SM00382">
    <property type="entry name" value="AAA"/>
    <property type="match status" value="1"/>
</dbReference>
<evidence type="ECO:0000256" key="1">
    <source>
        <dbReference type="ARBA" id="ARBA00004651"/>
    </source>
</evidence>
<evidence type="ECO:0000256" key="6">
    <source>
        <dbReference type="ARBA" id="ARBA00022989"/>
    </source>
</evidence>
<evidence type="ECO:0000259" key="10">
    <source>
        <dbReference type="PROSITE" id="PS50893"/>
    </source>
</evidence>
<feature type="domain" description="ABC transporter" evidence="10">
    <location>
        <begin position="391"/>
        <end position="596"/>
    </location>
</feature>
<dbReference type="PANTHER" id="PTHR11384:SF59">
    <property type="entry name" value="LYSOSOMAL COBALAMIN TRANSPORTER ABCD4"/>
    <property type="match status" value="1"/>
</dbReference>
<dbReference type="PROSITE" id="PS50893">
    <property type="entry name" value="ABC_TRANSPORTER_2"/>
    <property type="match status" value="1"/>
</dbReference>
<comment type="caution">
    <text evidence="12">The sequence shown here is derived from an EMBL/GenBank/DDBJ whole genome shotgun (WGS) entry which is preliminary data.</text>
</comment>
<dbReference type="SUPFAM" id="SSF90123">
    <property type="entry name" value="ABC transporter transmembrane region"/>
    <property type="match status" value="1"/>
</dbReference>
<feature type="domain" description="ABC transmembrane type-1" evidence="11">
    <location>
        <begin position="49"/>
        <end position="355"/>
    </location>
</feature>
<evidence type="ECO:0000256" key="3">
    <source>
        <dbReference type="ARBA" id="ARBA00022692"/>
    </source>
</evidence>
<comment type="subcellular location">
    <subcellularLocation>
        <location evidence="1">Cell membrane</location>
        <topology evidence="1">Multi-pass membrane protein</topology>
    </subcellularLocation>
</comment>
<dbReference type="PANTHER" id="PTHR11384">
    <property type="entry name" value="ATP-BINDING CASSETTE, SUB-FAMILY D MEMBER"/>
    <property type="match status" value="1"/>
</dbReference>
<reference evidence="12 13" key="1">
    <citation type="submission" date="2020-08" db="EMBL/GenBank/DDBJ databases">
        <title>Genomic Encyclopedia of Type Strains, Phase IV (KMG-IV): sequencing the most valuable type-strain genomes for metagenomic binning, comparative biology and taxonomic classification.</title>
        <authorList>
            <person name="Goeker M."/>
        </authorList>
    </citation>
    <scope>NUCLEOTIDE SEQUENCE [LARGE SCALE GENOMIC DNA]</scope>
    <source>
        <strain evidence="12 13">DSM 14552</strain>
    </source>
</reference>
<proteinExistence type="predicted"/>
<dbReference type="CDD" id="cd03223">
    <property type="entry name" value="ABCD_peroxisomal_ALDP"/>
    <property type="match status" value="1"/>
</dbReference>
<dbReference type="Pfam" id="PF06472">
    <property type="entry name" value="ABC_membrane_2"/>
    <property type="match status" value="1"/>
</dbReference>
<feature type="transmembrane region" description="Helical" evidence="9">
    <location>
        <begin position="85"/>
        <end position="110"/>
    </location>
</feature>
<dbReference type="GO" id="GO:0005886">
    <property type="term" value="C:plasma membrane"/>
    <property type="evidence" value="ECO:0007669"/>
    <property type="project" value="UniProtKB-SubCell"/>
</dbReference>
<keyword evidence="4" id="KW-0547">Nucleotide-binding</keyword>
<keyword evidence="2" id="KW-0813">Transport</keyword>
<keyword evidence="13" id="KW-1185">Reference proteome</keyword>
<keyword evidence="6 9" id="KW-1133">Transmembrane helix</keyword>
<dbReference type="Gene3D" id="1.20.1560.10">
    <property type="entry name" value="ABC transporter type 1, transmembrane domain"/>
    <property type="match status" value="1"/>
</dbReference>
<dbReference type="PROSITE" id="PS00211">
    <property type="entry name" value="ABC_TRANSPORTER_1"/>
    <property type="match status" value="1"/>
</dbReference>
<dbReference type="EMBL" id="JACICY010000001">
    <property type="protein sequence ID" value="MBB3859685.1"/>
    <property type="molecule type" value="Genomic_DNA"/>
</dbReference>
<dbReference type="RefSeq" id="WP_246385435.1">
    <property type="nucleotide sequence ID" value="NZ_JACICY010000001.1"/>
</dbReference>
<dbReference type="InterPro" id="IPR017871">
    <property type="entry name" value="ABC_transporter-like_CS"/>
</dbReference>
<evidence type="ECO:0000256" key="7">
    <source>
        <dbReference type="ARBA" id="ARBA00023136"/>
    </source>
</evidence>
<dbReference type="GO" id="GO:0005524">
    <property type="term" value="F:ATP binding"/>
    <property type="evidence" value="ECO:0007669"/>
    <property type="project" value="UniProtKB-KW"/>
</dbReference>
<dbReference type="GO" id="GO:0140359">
    <property type="term" value="F:ABC-type transporter activity"/>
    <property type="evidence" value="ECO:0007669"/>
    <property type="project" value="InterPro"/>
</dbReference>
<evidence type="ECO:0000256" key="2">
    <source>
        <dbReference type="ARBA" id="ARBA00022448"/>
    </source>
</evidence>
<evidence type="ECO:0000313" key="12">
    <source>
        <dbReference type="EMBL" id="MBB3859685.1"/>
    </source>
</evidence>
<dbReference type="PROSITE" id="PS50929">
    <property type="entry name" value="ABC_TM1F"/>
    <property type="match status" value="1"/>
</dbReference>
<dbReference type="Gene3D" id="3.40.50.300">
    <property type="entry name" value="P-loop containing nucleotide triphosphate hydrolases"/>
    <property type="match status" value="1"/>
</dbReference>
<feature type="transmembrane region" description="Helical" evidence="9">
    <location>
        <begin position="45"/>
        <end position="65"/>
    </location>
</feature>
<evidence type="ECO:0000256" key="4">
    <source>
        <dbReference type="ARBA" id="ARBA00022741"/>
    </source>
</evidence>
<feature type="transmembrane region" description="Helical" evidence="9">
    <location>
        <begin position="212"/>
        <end position="231"/>
    </location>
</feature>
<dbReference type="Proteomes" id="UP000562395">
    <property type="component" value="Unassembled WGS sequence"/>
</dbReference>
<dbReference type="InterPro" id="IPR011527">
    <property type="entry name" value="ABC1_TM_dom"/>
</dbReference>
<evidence type="ECO:0000256" key="5">
    <source>
        <dbReference type="ARBA" id="ARBA00022840"/>
    </source>
</evidence>
<evidence type="ECO:0000256" key="9">
    <source>
        <dbReference type="SAM" id="Phobius"/>
    </source>
</evidence>
<name>A0A7W6EV79_9SPHN</name>
<dbReference type="InterPro" id="IPR003593">
    <property type="entry name" value="AAA+_ATPase"/>
</dbReference>
<organism evidence="12 13">
    <name type="scientific">Novosphingobium hassiacum</name>
    <dbReference type="NCBI Taxonomy" id="173676"/>
    <lineage>
        <taxon>Bacteria</taxon>
        <taxon>Pseudomonadati</taxon>
        <taxon>Pseudomonadota</taxon>
        <taxon>Alphaproteobacteria</taxon>
        <taxon>Sphingomonadales</taxon>
        <taxon>Sphingomonadaceae</taxon>
        <taxon>Novosphingobium</taxon>
    </lineage>
</organism>
<keyword evidence="3 9" id="KW-0812">Transmembrane</keyword>
<dbReference type="InterPro" id="IPR027417">
    <property type="entry name" value="P-loop_NTPase"/>
</dbReference>
<dbReference type="InterPro" id="IPR050835">
    <property type="entry name" value="ABC_transporter_sub-D"/>
</dbReference>
<dbReference type="AlphaFoldDB" id="A0A7W6EV79"/>
<keyword evidence="7 9" id="KW-0472">Membrane</keyword>
<dbReference type="Pfam" id="PF00005">
    <property type="entry name" value="ABC_tran"/>
    <property type="match status" value="1"/>
</dbReference>
<dbReference type="InterPro" id="IPR036640">
    <property type="entry name" value="ABC1_TM_sf"/>
</dbReference>
<accession>A0A7W6EV79</accession>
<feature type="transmembrane region" description="Helical" evidence="9">
    <location>
        <begin position="167"/>
        <end position="190"/>
    </location>
</feature>
<keyword evidence="5 12" id="KW-0067">ATP-binding</keyword>
<dbReference type="InterPro" id="IPR003439">
    <property type="entry name" value="ABC_transporter-like_ATP-bd"/>
</dbReference>
<evidence type="ECO:0000256" key="8">
    <source>
        <dbReference type="SAM" id="MobiDB-lite"/>
    </source>
</evidence>
<evidence type="ECO:0000259" key="11">
    <source>
        <dbReference type="PROSITE" id="PS50929"/>
    </source>
</evidence>
<dbReference type="SUPFAM" id="SSF52540">
    <property type="entry name" value="P-loop containing nucleoside triphosphate hydrolases"/>
    <property type="match status" value="1"/>
</dbReference>
<feature type="region of interest" description="Disordered" evidence="8">
    <location>
        <begin position="1"/>
        <end position="21"/>
    </location>
</feature>
<dbReference type="GO" id="GO:0016887">
    <property type="term" value="F:ATP hydrolysis activity"/>
    <property type="evidence" value="ECO:0007669"/>
    <property type="project" value="InterPro"/>
</dbReference>
<gene>
    <name evidence="12" type="ORF">GGQ88_000925</name>
</gene>
<sequence>MMPPPANVEETRREAGLQPAQPARERFAHAWRLSTRYFVSEDWKAAWCLLIAYAAISFGGVYTFILSNHWQRDFFDSIEQRQSSLFVTLIFTFLMIAALQVAFVLANNLVSWTLSMRWRNWLTNWYMDRWFARDRFYEIDRLRMIDNPDQRIAEDIKAFTNVTQGNSLVGIAVGIIGSLISAVSFGYILLQTSSAIVVPVAGYEIALPGGDLIWFAIVYVLFGSVVITWIGRPFIRRRMREQHYEADFRTNLIHVRRNGEQIAFSRTQDMERRGLQGSFANIRRNWYRLMWANIGLSAGSSIYDRVMGVIPLFLTVPKFFAGQISFGQVMASRDAFTQFSSSLSYFVQVYPGLAQQIANINRLKALDDSIDNERPRGIDFRPGEAGEGVAIHVQNLELRRPNGESLIALADWVVRNGERWVIEGPSGSGKTTLLRAIAGLWPDGAGQVAMTRHGTAMLVPQRLYLPLGSLKNAICFPDRAEDHDDATVAALLEKVRLATHIDDMHQLRMWQDELSPGEQQRVALARILLQRPTLLVLDEATSALDADNAAYFYEAVRAAMPDATIVSVVHNEKLAAYHTHRLLVHDRQATMSTIETET</sequence>